<gene>
    <name evidence="3" type="ORF">SAMN05421769_0506</name>
</gene>
<organism evidence="3 4">
    <name type="scientific">Chryseobacterium scophthalmum</name>
    <dbReference type="NCBI Taxonomy" id="59733"/>
    <lineage>
        <taxon>Bacteria</taxon>
        <taxon>Pseudomonadati</taxon>
        <taxon>Bacteroidota</taxon>
        <taxon>Flavobacteriia</taxon>
        <taxon>Flavobacteriales</taxon>
        <taxon>Weeksellaceae</taxon>
        <taxon>Chryseobacterium group</taxon>
        <taxon>Chryseobacterium</taxon>
    </lineage>
</organism>
<evidence type="ECO:0000259" key="2">
    <source>
        <dbReference type="Pfam" id="PF14905"/>
    </source>
</evidence>
<keyword evidence="1" id="KW-0732">Signal</keyword>
<name>A0A1N6EMA3_9FLAO</name>
<keyword evidence="3" id="KW-0675">Receptor</keyword>
<sequence>MTKYQTFLLFIFNFLFFSAQQKFNINGTVSNSNNTNLSTPIEIYLYDNENQLIKTIITKESKFEFNDLRSNTYYLQISSGETEQKEKPFLLNRDENFNIIYHPKIKDIEAITITREKKKFSVENGNITLDITDSPLNKVATSSELLTKLPFVTLDANGEGVSVVGKGNPLLYVDNQRVDFSTLSGISVEDIKSVEIIRNPSVKYESEGKAVIKINLKKSKKDGSKLSLSETATFQKRFSNYFNANFQQKKNKTEWKINAAFNAVQHWESNGYNYTVPSKNISSDYTIVSITNRPQTIFGASLYQELSNDGDYLTLSFNGNFRPDKGDNNTHTKYTENGVSSNILTLNHQDNKRASINSVFNYNKKLADWDANIFTGFQYTRESRNVDYEFLNNIDDSGYEFSQFRRQLYSGDVYSGRIDFEKKLNENYKLELGTSFTKAETTTDNVTNYASIKVPEFFNYLFKESNTGSYVNVNAEKNKWNFKAGIRMETTSAKGFDNILKDTTLSRNAVDWFPNAEISFQQNKDYVYTLNFRKTISRPGYGNLSSGGLYGSPYIEYEGNSNLIPTYTNTLSFTTSLKKWSLNASVYTSKNPMGYTLVYDDAKNISKFTLINFEKEIGASLGVDVPFEWKIWSSQNSMSVNYGKTEDSLAFVKRSTPYLYIYTNNTLKIAKNFSLLMDGYYITKRTEGLYDNNAVCVVNFGITKSLSDFDFTFRYNDLFKQMNYIQSMTYDKISSTGNFYGNTPTVSVAVKYNFGKLEKSSYKENKVNETSNRL</sequence>
<dbReference type="SUPFAM" id="SSF56935">
    <property type="entry name" value="Porins"/>
    <property type="match status" value="1"/>
</dbReference>
<dbReference type="AlphaFoldDB" id="A0A1N6EMA3"/>
<evidence type="ECO:0000313" key="4">
    <source>
        <dbReference type="Proteomes" id="UP000184782"/>
    </source>
</evidence>
<feature type="signal peptide" evidence="1">
    <location>
        <begin position="1"/>
        <end position="19"/>
    </location>
</feature>
<dbReference type="EMBL" id="FSRQ01000001">
    <property type="protein sequence ID" value="SIN84087.1"/>
    <property type="molecule type" value="Genomic_DNA"/>
</dbReference>
<dbReference type="STRING" id="59733.SAMN05421769_0506"/>
<evidence type="ECO:0000313" key="3">
    <source>
        <dbReference type="EMBL" id="SIN84087.1"/>
    </source>
</evidence>
<reference evidence="4" key="1">
    <citation type="submission" date="2016-12" db="EMBL/GenBank/DDBJ databases">
        <authorList>
            <person name="Varghese N."/>
            <person name="Submissions S."/>
        </authorList>
    </citation>
    <scope>NUCLEOTIDE SEQUENCE [LARGE SCALE GENOMIC DNA]</scope>
    <source>
        <strain evidence="4">DSM 16779</strain>
    </source>
</reference>
<dbReference type="Proteomes" id="UP000184782">
    <property type="component" value="Unassembled WGS sequence"/>
</dbReference>
<evidence type="ECO:0000256" key="1">
    <source>
        <dbReference type="SAM" id="SignalP"/>
    </source>
</evidence>
<feature type="domain" description="Outer membrane protein beta-barrel" evidence="2">
    <location>
        <begin position="369"/>
        <end position="752"/>
    </location>
</feature>
<proteinExistence type="predicted"/>
<dbReference type="InterPro" id="IPR041700">
    <property type="entry name" value="OMP_b-brl_3"/>
</dbReference>
<keyword evidence="4" id="KW-1185">Reference proteome</keyword>
<dbReference type="Pfam" id="PF14905">
    <property type="entry name" value="OMP_b-brl_3"/>
    <property type="match status" value="1"/>
</dbReference>
<protein>
    <submittedName>
        <fullName evidence="3">Outer membrane receptor proteins, mostly Fe transport</fullName>
    </submittedName>
</protein>
<accession>A0A1N6EMA3</accession>
<feature type="chain" id="PRO_5013133871" evidence="1">
    <location>
        <begin position="20"/>
        <end position="774"/>
    </location>
</feature>